<proteinExistence type="predicted"/>
<keyword evidence="2" id="KW-1185">Reference proteome</keyword>
<evidence type="ECO:0000313" key="2">
    <source>
        <dbReference type="Proteomes" id="UP000014411"/>
    </source>
</evidence>
<evidence type="ECO:0000313" key="1">
    <source>
        <dbReference type="EMBL" id="EPE94186.1"/>
    </source>
</evidence>
<organism evidence="1 2">
    <name type="scientific">Rhizobium grahamii CCGE 502</name>
    <dbReference type="NCBI Taxonomy" id="990285"/>
    <lineage>
        <taxon>Bacteria</taxon>
        <taxon>Pseudomonadati</taxon>
        <taxon>Pseudomonadota</taxon>
        <taxon>Alphaproteobacteria</taxon>
        <taxon>Hyphomicrobiales</taxon>
        <taxon>Rhizobiaceae</taxon>
        <taxon>Rhizobium/Agrobacterium group</taxon>
        <taxon>Rhizobium</taxon>
    </lineage>
</organism>
<sequence length="85" mass="10147">MVGATRIDNLDDQFFIVVRRALETDALQLVTFDKSMMFRLTDCVSEYDFPQYRYNNDEFQLRYYKPAHDILMKQEGFPELVGTHE</sequence>
<dbReference type="RefSeq" id="WP_016558078.1">
    <property type="nucleotide sequence ID" value="NZ_AEYE02000036.1"/>
</dbReference>
<accession>S3HLD6</accession>
<protein>
    <submittedName>
        <fullName evidence="1">Uncharacterized protein</fullName>
    </submittedName>
</protein>
<keyword evidence="1" id="KW-0614">Plasmid</keyword>
<name>S3HLD6_9HYPH</name>
<comment type="caution">
    <text evidence="1">The sequence shown here is derived from an EMBL/GenBank/DDBJ whole genome shotgun (WGS) entry which is preliminary data.</text>
</comment>
<dbReference type="HOGENOM" id="CLU_2510367_0_0_5"/>
<reference evidence="1 2" key="1">
    <citation type="journal article" date="2012" name="J. Bacteriol.">
        <title>Genome sequence of Rhizobium grahamii CCGE502, a broad-host-range symbiont with low nodulation competitiveness in Phaseolus vulgaris.</title>
        <authorList>
            <person name="Althabegoiti M.J."/>
            <person name="Lozano L."/>
            <person name="Torres-Tejerizo G."/>
            <person name="Ormeno-Orrillo E."/>
            <person name="Rogel M.A."/>
            <person name="Gonzalez V."/>
            <person name="Martinez-Romero E."/>
        </authorList>
    </citation>
    <scope>NUCLEOTIDE SEQUENCE [LARGE SCALE GENOMIC DNA]</scope>
    <source>
        <strain evidence="1 2">CCGE 502</strain>
        <plasmid evidence="1">pRg502b</plasmid>
    </source>
</reference>
<dbReference type="Proteomes" id="UP000014411">
    <property type="component" value="Unassembled WGS sequence"/>
</dbReference>
<gene>
    <name evidence="1" type="ORF">RGCCGE502_30842</name>
</gene>
<dbReference type="AlphaFoldDB" id="S3HLD6"/>
<dbReference type="EMBL" id="AEYE02000036">
    <property type="protein sequence ID" value="EPE94186.1"/>
    <property type="molecule type" value="Genomic_DNA"/>
</dbReference>
<geneLocation type="plasmid" evidence="1">
    <name>pRg502b</name>
</geneLocation>